<evidence type="ECO:0000256" key="3">
    <source>
        <dbReference type="ARBA" id="ARBA00022723"/>
    </source>
</evidence>
<dbReference type="InterPro" id="IPR001048">
    <property type="entry name" value="Asp/Glu/Uridylate_kinase"/>
</dbReference>
<evidence type="ECO:0000259" key="8">
    <source>
        <dbReference type="Pfam" id="PF00696"/>
    </source>
</evidence>
<dbReference type="InterPro" id="IPR050072">
    <property type="entry name" value="Peptidase_M20A"/>
</dbReference>
<sequence>MGKESLYVIKLGSSTIVNHPDIFAEIHEIVKRGNRLLLVAGGAEAIRQKYAAIGRPMPFLTLPSGDEARYCSPEEMPYIREAYHENILSVIRDQLAALGLTVYAQLGGEQGLVRGRKAKPIKAIRDGRTLIVRDSLFGTFTDSLKPFLLSSLEAFDVVVLTPPIWDPELSSYINIDADVLAAHLANELDAHHLRFVTGTPGLLRNMEDPRSTIRHIYADDEVDAAQGRMKQKVRAARIAVVGGVSDVSIAGPHTLEGGRTWFWPFNRDAAERNLLHWTIAIPSVSRDEHELARFLLTEVTQRGVSGEIDGAGNIVFRKGLGPNTLLLLGHIDTVPHVWPVHADAIGVSGRGVVDAKGSFVNFLHMLEDVEVPEHGSLLVIGAVEEEISSSKGAFFIRDHYTADAVIIGEPSGEDSLTLGYYGLFKLLITIRRAQEHTAAKDSISVIDELYGAVSEIRQRVREIDPEGLSSLIDIEHRQEQGYSTVAGTLNFRISPAAGKSYRDRIDLNLDEGITVEVLRATPGFANPRSDTLVKSFVRGFAKHGKSIRYLKKRGTSDMNTLATTWEHVPMVAYGPGDSSLDHTNEEYLHHAEAQGARSILREAVSEWFRLRTEVRNGASDIGSKQGSYS</sequence>
<dbReference type="GO" id="GO:0009085">
    <property type="term" value="P:lysine biosynthetic process"/>
    <property type="evidence" value="ECO:0007669"/>
    <property type="project" value="UniProtKB-KW"/>
</dbReference>
<dbReference type="SUPFAM" id="SSF53187">
    <property type="entry name" value="Zn-dependent exopeptidases"/>
    <property type="match status" value="1"/>
</dbReference>
<evidence type="ECO:0000313" key="10">
    <source>
        <dbReference type="Proteomes" id="UP000261905"/>
    </source>
</evidence>
<dbReference type="Pfam" id="PF01546">
    <property type="entry name" value="Peptidase_M20"/>
    <property type="match status" value="1"/>
</dbReference>
<evidence type="ECO:0000313" key="9">
    <source>
        <dbReference type="EMBL" id="REK76959.1"/>
    </source>
</evidence>
<keyword evidence="7" id="KW-0170">Cobalt</keyword>
<dbReference type="EMBL" id="QUBQ01000001">
    <property type="protein sequence ID" value="REK76959.1"/>
    <property type="molecule type" value="Genomic_DNA"/>
</dbReference>
<keyword evidence="3" id="KW-0479">Metal-binding</keyword>
<keyword evidence="4 9" id="KW-0378">Hydrolase</keyword>
<dbReference type="Proteomes" id="UP000261905">
    <property type="component" value="Unassembled WGS sequence"/>
</dbReference>
<keyword evidence="1" id="KW-0963">Cytoplasm</keyword>
<reference evidence="9 10" key="1">
    <citation type="submission" date="2018-08" db="EMBL/GenBank/DDBJ databases">
        <title>Paenibacillus sp. M4BSY-1, whole genome shotgun sequence.</title>
        <authorList>
            <person name="Tuo L."/>
        </authorList>
    </citation>
    <scope>NUCLEOTIDE SEQUENCE [LARGE SCALE GENOMIC DNA]</scope>
    <source>
        <strain evidence="9 10">M4BSY-1</strain>
    </source>
</reference>
<evidence type="ECO:0000256" key="4">
    <source>
        <dbReference type="ARBA" id="ARBA00022801"/>
    </source>
</evidence>
<protein>
    <submittedName>
        <fullName evidence="9">M20/M25/M40 family metallo-hydrolase</fullName>
    </submittedName>
</protein>
<gene>
    <name evidence="9" type="ORF">DX130_08085</name>
</gene>
<keyword evidence="6" id="KW-0457">Lysine biosynthesis</keyword>
<dbReference type="Gene3D" id="3.40.630.10">
    <property type="entry name" value="Zn peptidases"/>
    <property type="match status" value="2"/>
</dbReference>
<feature type="domain" description="Aspartate/glutamate/uridylate kinase" evidence="8">
    <location>
        <begin position="7"/>
        <end position="250"/>
    </location>
</feature>
<dbReference type="InterPro" id="IPR002933">
    <property type="entry name" value="Peptidase_M20"/>
</dbReference>
<dbReference type="RefSeq" id="WP_116044235.1">
    <property type="nucleotide sequence ID" value="NZ_QUBQ01000001.1"/>
</dbReference>
<keyword evidence="5" id="KW-0862">Zinc</keyword>
<dbReference type="PANTHER" id="PTHR43808">
    <property type="entry name" value="ACETYLORNITHINE DEACETYLASE"/>
    <property type="match status" value="1"/>
</dbReference>
<evidence type="ECO:0000256" key="7">
    <source>
        <dbReference type="ARBA" id="ARBA00023285"/>
    </source>
</evidence>
<dbReference type="InterPro" id="IPR001261">
    <property type="entry name" value="ArgE/DapE_CS"/>
</dbReference>
<dbReference type="InterPro" id="IPR010175">
    <property type="entry name" value="LysK"/>
</dbReference>
<dbReference type="NCBIfam" id="TIGR01902">
    <property type="entry name" value="dapE-lys-deAc"/>
    <property type="match status" value="1"/>
</dbReference>
<keyword evidence="2" id="KW-0028">Amino-acid biosynthesis</keyword>
<dbReference type="GO" id="GO:0016811">
    <property type="term" value="F:hydrolase activity, acting on carbon-nitrogen (but not peptide) bonds, in linear amides"/>
    <property type="evidence" value="ECO:0007669"/>
    <property type="project" value="InterPro"/>
</dbReference>
<comment type="caution">
    <text evidence="9">The sequence shown here is derived from an EMBL/GenBank/DDBJ whole genome shotgun (WGS) entry which is preliminary data.</text>
</comment>
<dbReference type="AlphaFoldDB" id="A0A371PMR8"/>
<accession>A0A371PMR8</accession>
<evidence type="ECO:0000256" key="6">
    <source>
        <dbReference type="ARBA" id="ARBA00023154"/>
    </source>
</evidence>
<dbReference type="GO" id="GO:0008270">
    <property type="term" value="F:zinc ion binding"/>
    <property type="evidence" value="ECO:0007669"/>
    <property type="project" value="InterPro"/>
</dbReference>
<dbReference type="SUPFAM" id="SSF53633">
    <property type="entry name" value="Carbamate kinase-like"/>
    <property type="match status" value="1"/>
</dbReference>
<dbReference type="OrthoDB" id="9792335at2"/>
<evidence type="ECO:0000256" key="5">
    <source>
        <dbReference type="ARBA" id="ARBA00022833"/>
    </source>
</evidence>
<dbReference type="Pfam" id="PF00696">
    <property type="entry name" value="AA_kinase"/>
    <property type="match status" value="1"/>
</dbReference>
<dbReference type="PANTHER" id="PTHR43808:SF28">
    <property type="entry name" value="[LYSW]-LYSINE_[LYSW]-ORNITHINE HYDROLASE"/>
    <property type="match status" value="1"/>
</dbReference>
<dbReference type="InterPro" id="IPR036393">
    <property type="entry name" value="AceGlu_kinase-like_sf"/>
</dbReference>
<dbReference type="Gene3D" id="3.40.1160.10">
    <property type="entry name" value="Acetylglutamate kinase-like"/>
    <property type="match status" value="1"/>
</dbReference>
<proteinExistence type="predicted"/>
<organism evidence="9 10">
    <name type="scientific">Paenibacillus paeoniae</name>
    <dbReference type="NCBI Taxonomy" id="2292705"/>
    <lineage>
        <taxon>Bacteria</taxon>
        <taxon>Bacillati</taxon>
        <taxon>Bacillota</taxon>
        <taxon>Bacilli</taxon>
        <taxon>Bacillales</taxon>
        <taxon>Paenibacillaceae</taxon>
        <taxon>Paenibacillus</taxon>
    </lineage>
</organism>
<evidence type="ECO:0000256" key="2">
    <source>
        <dbReference type="ARBA" id="ARBA00022605"/>
    </source>
</evidence>
<dbReference type="GO" id="GO:0050897">
    <property type="term" value="F:cobalt ion binding"/>
    <property type="evidence" value="ECO:0007669"/>
    <property type="project" value="InterPro"/>
</dbReference>
<dbReference type="PROSITE" id="PS00758">
    <property type="entry name" value="ARGE_DAPE_CPG2_1"/>
    <property type="match status" value="1"/>
</dbReference>
<name>A0A371PMR8_9BACL</name>
<keyword evidence="10" id="KW-1185">Reference proteome</keyword>
<evidence type="ECO:0000256" key="1">
    <source>
        <dbReference type="ARBA" id="ARBA00022490"/>
    </source>
</evidence>